<dbReference type="PROSITE" id="PS00297">
    <property type="entry name" value="HSP70_1"/>
    <property type="match status" value="1"/>
</dbReference>
<organism evidence="1 2">
    <name type="scientific">Mytilus coruscus</name>
    <name type="common">Sea mussel</name>
    <dbReference type="NCBI Taxonomy" id="42192"/>
    <lineage>
        <taxon>Eukaryota</taxon>
        <taxon>Metazoa</taxon>
        <taxon>Spiralia</taxon>
        <taxon>Lophotrochozoa</taxon>
        <taxon>Mollusca</taxon>
        <taxon>Bivalvia</taxon>
        <taxon>Autobranchia</taxon>
        <taxon>Pteriomorphia</taxon>
        <taxon>Mytilida</taxon>
        <taxon>Mytiloidea</taxon>
        <taxon>Mytilidae</taxon>
        <taxon>Mytilinae</taxon>
        <taxon>Mytilus</taxon>
    </lineage>
</organism>
<dbReference type="OrthoDB" id="2963168at2759"/>
<sequence length="341" mass="38805">MKHRKRKDNDEIKIVVGIDLGTTYSGYAFSSTESFDKRPLDIKLNDDWISGSGGLISFKTPTSVLLYKDGTCREFGYDAENEYTNQILDKQDQQEDQDTDFFFHRFKMKLYENEDFSDNWNLEDIKGRKLPAIDVFSAALSKLTFCIKCKIKNNNPDIQDNSIKWILTVPAIWTHKAKEFMRRAAEKLRVAVKILVLTLQWCGIRSVVVKILVLTLQCCGIRWVAVKIPVLTLQCCVIRWVAVKILVRTSQCCGIRWVAVKILVLTLQCCGIRWVAVNIPVLTLQCCDIGWVAVKIPVLTLQCCDIGWVADKIPVLTLQSCDIGWVAVKIPVLTLQNNGIR</sequence>
<name>A0A6J8C9P6_MYTCO</name>
<dbReference type="SUPFAM" id="SSF53067">
    <property type="entry name" value="Actin-like ATPase domain"/>
    <property type="match status" value="1"/>
</dbReference>
<dbReference type="PANTHER" id="PTHR14187">
    <property type="entry name" value="ALPHA KINASE/ELONGATION FACTOR 2 KINASE"/>
    <property type="match status" value="1"/>
</dbReference>
<dbReference type="AlphaFoldDB" id="A0A6J8C9P6"/>
<proteinExistence type="predicted"/>
<dbReference type="Proteomes" id="UP000507470">
    <property type="component" value="Unassembled WGS sequence"/>
</dbReference>
<accession>A0A6J8C9P6</accession>
<keyword evidence="2" id="KW-1185">Reference proteome</keyword>
<dbReference type="SUPFAM" id="SSF52047">
    <property type="entry name" value="RNI-like"/>
    <property type="match status" value="1"/>
</dbReference>
<protein>
    <submittedName>
        <fullName evidence="1">Uncharacterized protein</fullName>
    </submittedName>
</protein>
<reference evidence="1 2" key="1">
    <citation type="submission" date="2020-06" db="EMBL/GenBank/DDBJ databases">
        <authorList>
            <person name="Li R."/>
            <person name="Bekaert M."/>
        </authorList>
    </citation>
    <scope>NUCLEOTIDE SEQUENCE [LARGE SCALE GENOMIC DNA]</scope>
    <source>
        <strain evidence="2">wild</strain>
    </source>
</reference>
<gene>
    <name evidence="1" type="ORF">MCOR_28010</name>
</gene>
<dbReference type="InterPro" id="IPR043129">
    <property type="entry name" value="ATPase_NBD"/>
</dbReference>
<evidence type="ECO:0000313" key="1">
    <source>
        <dbReference type="EMBL" id="CAC5393123.1"/>
    </source>
</evidence>
<evidence type="ECO:0000313" key="2">
    <source>
        <dbReference type="Proteomes" id="UP000507470"/>
    </source>
</evidence>
<dbReference type="PANTHER" id="PTHR14187:SF46">
    <property type="entry name" value="HEAT SHOCK 70 KDA PROTEIN 12A"/>
    <property type="match status" value="1"/>
</dbReference>
<dbReference type="InterPro" id="IPR018181">
    <property type="entry name" value="Heat_shock_70_CS"/>
</dbReference>
<dbReference type="Gene3D" id="3.30.420.40">
    <property type="match status" value="1"/>
</dbReference>
<dbReference type="EMBL" id="CACVKT020005120">
    <property type="protein sequence ID" value="CAC5393123.1"/>
    <property type="molecule type" value="Genomic_DNA"/>
</dbReference>